<dbReference type="STRING" id="1646377.BS640_08525"/>
<gene>
    <name evidence="1" type="ORF">BS640_08525</name>
</gene>
<dbReference type="GeneID" id="93566415"/>
<dbReference type="Proteomes" id="UP000192536">
    <property type="component" value="Unassembled WGS sequence"/>
</dbReference>
<name>A0A1X0WGM4_9GAMM</name>
<organism evidence="1 2">
    <name type="scientific">Rouxiella badensis</name>
    <dbReference type="NCBI Taxonomy" id="1646377"/>
    <lineage>
        <taxon>Bacteria</taxon>
        <taxon>Pseudomonadati</taxon>
        <taxon>Pseudomonadota</taxon>
        <taxon>Gammaproteobacteria</taxon>
        <taxon>Enterobacterales</taxon>
        <taxon>Yersiniaceae</taxon>
        <taxon>Rouxiella</taxon>
    </lineage>
</organism>
<protein>
    <submittedName>
        <fullName evidence="1">Uncharacterized protein</fullName>
    </submittedName>
</protein>
<reference evidence="1 2" key="1">
    <citation type="journal article" date="2017" name="Int. J. Syst. Evol. Microbiol.">
        <title>Rouxiella badensis sp. nov. and Rouxiella silvae sp. nov. isolated from peat bog soil in Germany and emendation of the genus description.</title>
        <authorList>
            <person name="Le Fleche-Mateos A."/>
            <person name="Kugler J.H."/>
            <person name="Hansen S.H."/>
            <person name="Syldatk C."/>
            <person name="Hausmann R."/>
            <person name="Lomprez F."/>
            <person name="Vandenbogaert M."/>
            <person name="Manuguerra J.C."/>
            <person name="Grimont P.A."/>
        </authorList>
    </citation>
    <scope>NUCLEOTIDE SEQUENCE [LARGE SCALE GENOMIC DNA]</scope>
    <source>
        <strain evidence="1 2">DSM 100043</strain>
    </source>
</reference>
<proteinExistence type="predicted"/>
<keyword evidence="2" id="KW-1185">Reference proteome</keyword>
<accession>A0A1X0WGM4</accession>
<dbReference type="EMBL" id="MRWE01000011">
    <property type="protein sequence ID" value="ORJ25922.1"/>
    <property type="molecule type" value="Genomic_DNA"/>
</dbReference>
<evidence type="ECO:0000313" key="1">
    <source>
        <dbReference type="EMBL" id="ORJ25922.1"/>
    </source>
</evidence>
<evidence type="ECO:0000313" key="2">
    <source>
        <dbReference type="Proteomes" id="UP000192536"/>
    </source>
</evidence>
<sequence length="124" mass="13877">MSTHKPDDRSAWYSTAALKTSLSDLNSLASGVLSTLSQPVNLVWNHITGKQQPLRAKVVHRYAVPSSRTISVAEGFFGFIPIESYENEKYILEVAYGDQQYQVEVPRAYYQKSNIGDGIDIHTL</sequence>
<dbReference type="AlphaFoldDB" id="A0A1X0WGM4"/>
<comment type="caution">
    <text evidence="1">The sequence shown here is derived from an EMBL/GenBank/DDBJ whole genome shotgun (WGS) entry which is preliminary data.</text>
</comment>
<dbReference type="RefSeq" id="WP_017490342.1">
    <property type="nucleotide sequence ID" value="NZ_CAUQAZ010000053.1"/>
</dbReference>